<name>A0A2U1TAD3_9MICO</name>
<dbReference type="InterPro" id="IPR010290">
    <property type="entry name" value="TM_effector"/>
</dbReference>
<keyword evidence="3" id="KW-1003">Cell membrane</keyword>
<feature type="transmembrane region" description="Helical" evidence="7">
    <location>
        <begin position="239"/>
        <end position="258"/>
    </location>
</feature>
<feature type="transmembrane region" description="Helical" evidence="7">
    <location>
        <begin position="264"/>
        <end position="285"/>
    </location>
</feature>
<dbReference type="Gene3D" id="1.20.1250.20">
    <property type="entry name" value="MFS general substrate transporter like domains"/>
    <property type="match status" value="1"/>
</dbReference>
<dbReference type="RefSeq" id="WP_108963708.1">
    <property type="nucleotide sequence ID" value="NZ_QEFB01000018.1"/>
</dbReference>
<comment type="caution">
    <text evidence="8">The sequence shown here is derived from an EMBL/GenBank/DDBJ whole genome shotgun (WGS) entry which is preliminary data.</text>
</comment>
<feature type="transmembrane region" description="Helical" evidence="7">
    <location>
        <begin position="297"/>
        <end position="315"/>
    </location>
</feature>
<dbReference type="EMBL" id="QEFB01000018">
    <property type="protein sequence ID" value="PWC04656.1"/>
    <property type="molecule type" value="Genomic_DNA"/>
</dbReference>
<evidence type="ECO:0000313" key="8">
    <source>
        <dbReference type="EMBL" id="PWC04656.1"/>
    </source>
</evidence>
<evidence type="ECO:0000256" key="5">
    <source>
        <dbReference type="ARBA" id="ARBA00022989"/>
    </source>
</evidence>
<comment type="subcellular location">
    <subcellularLocation>
        <location evidence="1">Cell membrane</location>
        <topology evidence="1">Multi-pass membrane protein</topology>
    </subcellularLocation>
</comment>
<feature type="transmembrane region" description="Helical" evidence="7">
    <location>
        <begin position="368"/>
        <end position="385"/>
    </location>
</feature>
<dbReference type="AlphaFoldDB" id="A0A2U1TAD3"/>
<organism evidence="8 9">
    <name type="scientific">Mycetocola zhujimingii</name>
    <dbReference type="NCBI Taxonomy" id="2079792"/>
    <lineage>
        <taxon>Bacteria</taxon>
        <taxon>Bacillati</taxon>
        <taxon>Actinomycetota</taxon>
        <taxon>Actinomycetes</taxon>
        <taxon>Micrococcales</taxon>
        <taxon>Microbacteriaceae</taxon>
        <taxon>Mycetocola</taxon>
    </lineage>
</organism>
<feature type="transmembrane region" description="Helical" evidence="7">
    <location>
        <begin position="62"/>
        <end position="80"/>
    </location>
</feature>
<keyword evidence="4 7" id="KW-0812">Transmembrane</keyword>
<proteinExistence type="predicted"/>
<dbReference type="CDD" id="cd06173">
    <property type="entry name" value="MFS_MefA_like"/>
    <property type="match status" value="1"/>
</dbReference>
<dbReference type="Proteomes" id="UP000244962">
    <property type="component" value="Unassembled WGS sequence"/>
</dbReference>
<reference evidence="9" key="1">
    <citation type="submission" date="2018-04" db="EMBL/GenBank/DDBJ databases">
        <authorList>
            <person name="Liu S."/>
            <person name="Wang Z."/>
            <person name="Li J."/>
        </authorList>
    </citation>
    <scope>NUCLEOTIDE SEQUENCE [LARGE SCALE GENOMIC DNA]</scope>
    <source>
        <strain evidence="9">622</strain>
    </source>
</reference>
<dbReference type="Pfam" id="PF05977">
    <property type="entry name" value="MFS_3"/>
    <property type="match status" value="1"/>
</dbReference>
<keyword evidence="9" id="KW-1185">Reference proteome</keyword>
<evidence type="ECO:0000256" key="2">
    <source>
        <dbReference type="ARBA" id="ARBA00022448"/>
    </source>
</evidence>
<dbReference type="GO" id="GO:0005886">
    <property type="term" value="C:plasma membrane"/>
    <property type="evidence" value="ECO:0007669"/>
    <property type="project" value="UniProtKB-SubCell"/>
</dbReference>
<evidence type="ECO:0000313" key="9">
    <source>
        <dbReference type="Proteomes" id="UP000244962"/>
    </source>
</evidence>
<accession>A0A2U1TAD3</accession>
<dbReference type="InterPro" id="IPR036259">
    <property type="entry name" value="MFS_trans_sf"/>
</dbReference>
<evidence type="ECO:0000256" key="1">
    <source>
        <dbReference type="ARBA" id="ARBA00004651"/>
    </source>
</evidence>
<keyword evidence="2" id="KW-0813">Transport</keyword>
<dbReference type="SUPFAM" id="SSF103473">
    <property type="entry name" value="MFS general substrate transporter"/>
    <property type="match status" value="1"/>
</dbReference>
<feature type="transmembrane region" description="Helical" evidence="7">
    <location>
        <begin position="87"/>
        <end position="110"/>
    </location>
</feature>
<evidence type="ECO:0000256" key="7">
    <source>
        <dbReference type="SAM" id="Phobius"/>
    </source>
</evidence>
<evidence type="ECO:0000256" key="6">
    <source>
        <dbReference type="ARBA" id="ARBA00023136"/>
    </source>
</evidence>
<evidence type="ECO:0000256" key="4">
    <source>
        <dbReference type="ARBA" id="ARBA00022692"/>
    </source>
</evidence>
<feature type="transmembrane region" description="Helical" evidence="7">
    <location>
        <begin position="321"/>
        <end position="347"/>
    </location>
</feature>
<dbReference type="PANTHER" id="PTHR23513:SF6">
    <property type="entry name" value="MAJOR FACILITATOR SUPERFAMILY ASSOCIATED DOMAIN-CONTAINING PROTEIN"/>
    <property type="match status" value="1"/>
</dbReference>
<feature type="transmembrane region" description="Helical" evidence="7">
    <location>
        <begin position="391"/>
        <end position="410"/>
    </location>
</feature>
<dbReference type="PANTHER" id="PTHR23513">
    <property type="entry name" value="INTEGRAL MEMBRANE EFFLUX PROTEIN-RELATED"/>
    <property type="match status" value="1"/>
</dbReference>
<protein>
    <submittedName>
        <fullName evidence="8">MFS transporter</fullName>
    </submittedName>
</protein>
<keyword evidence="6 7" id="KW-0472">Membrane</keyword>
<gene>
    <name evidence="8" type="ORF">DF223_14535</name>
</gene>
<sequence length="425" mass="44484">MNQPSLITPDVVQERRQVGDFRWFWTAQGASFTGDQLREFTLPLLALYTLNASATDLGVINAAQWVPFLLLALPLGVLIDRHRRRRLLILSDAARAILIVVLVGAVALGALSVPGLVVTAAVLGIFAVVHEVGYQSVIPSLVPRKHLEKANSRIQATAAAADVGGPGLGGLIVQLLGAPATLLVNACAYLTSAGALAAIRTPESKPATHANRNFLAELRAGVSLVAHDPYLKSNVGFSAIYNPFAQWVTILLVVHAVRELGLEPAQLGLVFSVGAAGALAGAALTPRLTARLTVGRIMMLCVTVECLMLAALPLADASWGTVAVIAFLGAALALNGAGTTISSVLLITIRQLRTPDELLGRVNATMRTVTYGTIPLGALAGGFAGDWLGTRLGMFVGGILCLSTILWVALSPLSRVKALSDVSRE</sequence>
<keyword evidence="5 7" id="KW-1133">Transmembrane helix</keyword>
<evidence type="ECO:0000256" key="3">
    <source>
        <dbReference type="ARBA" id="ARBA00022475"/>
    </source>
</evidence>